<dbReference type="HOGENOM" id="CLU_2410488_0_0_9"/>
<dbReference type="Proteomes" id="UP000006620">
    <property type="component" value="Chromosome"/>
</dbReference>
<keyword evidence="1" id="KW-1133">Transmembrane helix</keyword>
<proteinExistence type="predicted"/>
<reference evidence="2 3" key="2">
    <citation type="journal article" date="2013" name="Genome Announc.">
        <title>Genome Sequence of Growth-Improving Paenibacillus mucilaginosus Strain KNP414.</title>
        <authorList>
            <person name="Lu J.J."/>
            <person name="Wang J.F."/>
            <person name="Hu X.F."/>
        </authorList>
    </citation>
    <scope>NUCLEOTIDE SEQUENCE [LARGE SCALE GENOMIC DNA]</scope>
    <source>
        <strain evidence="2 3">KNP414</strain>
    </source>
</reference>
<accession>F8FN22</accession>
<evidence type="ECO:0000313" key="3">
    <source>
        <dbReference type="Proteomes" id="UP000006620"/>
    </source>
</evidence>
<dbReference type="KEGG" id="pms:KNP414_07182"/>
<protein>
    <submittedName>
        <fullName evidence="2">Uncharacterized protein</fullName>
    </submittedName>
</protein>
<organism evidence="2 3">
    <name type="scientific">Paenibacillus mucilaginosus (strain KNP414)</name>
    <dbReference type="NCBI Taxonomy" id="1036673"/>
    <lineage>
        <taxon>Bacteria</taxon>
        <taxon>Bacillati</taxon>
        <taxon>Bacillota</taxon>
        <taxon>Bacilli</taxon>
        <taxon>Bacillales</taxon>
        <taxon>Paenibacillaceae</taxon>
        <taxon>Paenibacillus</taxon>
    </lineage>
</organism>
<keyword evidence="1" id="KW-0812">Transmembrane</keyword>
<dbReference type="PATRIC" id="fig|1036673.3.peg.6698"/>
<name>F8FN22_PAEMK</name>
<dbReference type="AlphaFoldDB" id="F8FN22"/>
<feature type="transmembrane region" description="Helical" evidence="1">
    <location>
        <begin position="54"/>
        <end position="77"/>
    </location>
</feature>
<sequence length="86" mass="9546">MTTKTAAVQSEMQGERDVNRLVGWMTAAAWIFLGFGLLLSLFNLHHFSDRNPSLMVGIGCMVGSVHIYVMRTAIHLVHSRASNSEK</sequence>
<dbReference type="EMBL" id="CP002869">
    <property type="protein sequence ID" value="AEI45692.1"/>
    <property type="molecule type" value="Genomic_DNA"/>
</dbReference>
<reference evidence="3" key="1">
    <citation type="submission" date="2011-06" db="EMBL/GenBank/DDBJ databases">
        <title>Complete genome sequence of Paenibacillus mucilaginosus KNP414.</title>
        <authorList>
            <person name="Wang J."/>
            <person name="Hu S."/>
            <person name="Hu X."/>
            <person name="Zhang B."/>
            <person name="Dong D."/>
            <person name="Zhang S."/>
            <person name="Zhao K."/>
            <person name="Wu D."/>
        </authorList>
    </citation>
    <scope>NUCLEOTIDE SEQUENCE [LARGE SCALE GENOMIC DNA]</scope>
    <source>
        <strain evidence="3">KNP414</strain>
    </source>
</reference>
<evidence type="ECO:0000313" key="2">
    <source>
        <dbReference type="EMBL" id="AEI45692.1"/>
    </source>
</evidence>
<dbReference type="RefSeq" id="WP_013920833.1">
    <property type="nucleotide sequence ID" value="NC_015690.1"/>
</dbReference>
<feature type="transmembrane region" description="Helical" evidence="1">
    <location>
        <begin position="21"/>
        <end position="42"/>
    </location>
</feature>
<keyword evidence="1" id="KW-0472">Membrane</keyword>
<gene>
    <name evidence="2" type="ordered locus">KNP414_07182</name>
</gene>
<evidence type="ECO:0000256" key="1">
    <source>
        <dbReference type="SAM" id="Phobius"/>
    </source>
</evidence>